<feature type="domain" description="EamA" evidence="2">
    <location>
        <begin position="160"/>
        <end position="290"/>
    </location>
</feature>
<accession>A0ABD5RDI6</accession>
<organism evidence="3 4">
    <name type="scientific">Salinirubrum litoreum</name>
    <dbReference type="NCBI Taxonomy" id="1126234"/>
    <lineage>
        <taxon>Archaea</taxon>
        <taxon>Methanobacteriati</taxon>
        <taxon>Methanobacteriota</taxon>
        <taxon>Stenosarchaea group</taxon>
        <taxon>Halobacteria</taxon>
        <taxon>Halobacteriales</taxon>
        <taxon>Haloferacaceae</taxon>
        <taxon>Salinirubrum</taxon>
    </lineage>
</organism>
<dbReference type="AlphaFoldDB" id="A0ABD5RDI6"/>
<feature type="transmembrane region" description="Helical" evidence="1">
    <location>
        <begin position="190"/>
        <end position="210"/>
    </location>
</feature>
<evidence type="ECO:0000313" key="4">
    <source>
        <dbReference type="Proteomes" id="UP001596201"/>
    </source>
</evidence>
<feature type="transmembrane region" description="Helical" evidence="1">
    <location>
        <begin position="247"/>
        <end position="267"/>
    </location>
</feature>
<evidence type="ECO:0000259" key="2">
    <source>
        <dbReference type="Pfam" id="PF00892"/>
    </source>
</evidence>
<dbReference type="RefSeq" id="WP_227230291.1">
    <property type="nucleotide sequence ID" value="NZ_JAJCVJ010000002.1"/>
</dbReference>
<feature type="transmembrane region" description="Helical" evidence="1">
    <location>
        <begin position="69"/>
        <end position="93"/>
    </location>
</feature>
<dbReference type="InterPro" id="IPR000620">
    <property type="entry name" value="EamA_dom"/>
</dbReference>
<comment type="caution">
    <text evidence="3">The sequence shown here is derived from an EMBL/GenBank/DDBJ whole genome shotgun (WGS) entry which is preliminary data.</text>
</comment>
<keyword evidence="1" id="KW-0812">Transmembrane</keyword>
<dbReference type="InterPro" id="IPR037185">
    <property type="entry name" value="EmrE-like"/>
</dbReference>
<dbReference type="EMBL" id="JBHSKX010000002">
    <property type="protein sequence ID" value="MFC5368054.1"/>
    <property type="molecule type" value="Genomic_DNA"/>
</dbReference>
<proteinExistence type="predicted"/>
<dbReference type="Proteomes" id="UP001596201">
    <property type="component" value="Unassembled WGS sequence"/>
</dbReference>
<dbReference type="Pfam" id="PF00892">
    <property type="entry name" value="EamA"/>
    <property type="match status" value="2"/>
</dbReference>
<name>A0ABD5RDI6_9EURY</name>
<keyword evidence="4" id="KW-1185">Reference proteome</keyword>
<protein>
    <submittedName>
        <fullName evidence="3">EamA family transporter</fullName>
    </submittedName>
</protein>
<dbReference type="SUPFAM" id="SSF103481">
    <property type="entry name" value="Multidrug resistance efflux transporter EmrE"/>
    <property type="match status" value="2"/>
</dbReference>
<keyword evidence="1" id="KW-1133">Transmembrane helix</keyword>
<keyword evidence="1" id="KW-0472">Membrane</keyword>
<feature type="domain" description="EamA" evidence="2">
    <location>
        <begin position="4"/>
        <end position="141"/>
    </location>
</feature>
<sequence>MEHGLLSAVAAAFVWGGYLFALKRYFDGYPATVLTVLVNAFAILWYLPLTLTRVSPGGMPTAGEVGPSGAGVLVVTVVATAAAFVIFLRALAVGEVSYVAPINKLVPVFVLPLEVGILQQALDSLEVAGVLVATTAVYVANYRQGALLDPLRRAAESRAAQLALLSAACYAVSDLGKRVVLQEMNVPIELWVPTLLFGVLIVLLPSALRAWPAGLLSDLPKFVLAGGLVAVGEHVTSLAFAAIPASIASPIINTQAVVAVLLGGIVLREAQFRVRLVAAGLAVAGVTLIAV</sequence>
<gene>
    <name evidence="3" type="ORF">ACFPJ5_14050</name>
</gene>
<feature type="transmembrane region" description="Helical" evidence="1">
    <location>
        <begin position="29"/>
        <end position="49"/>
    </location>
</feature>
<feature type="transmembrane region" description="Helical" evidence="1">
    <location>
        <begin position="6"/>
        <end position="22"/>
    </location>
</feature>
<evidence type="ECO:0000313" key="3">
    <source>
        <dbReference type="EMBL" id="MFC5368054.1"/>
    </source>
</evidence>
<evidence type="ECO:0000256" key="1">
    <source>
        <dbReference type="SAM" id="Phobius"/>
    </source>
</evidence>
<feature type="transmembrane region" description="Helical" evidence="1">
    <location>
        <begin position="274"/>
        <end position="290"/>
    </location>
</feature>
<reference evidence="3 4" key="1">
    <citation type="journal article" date="2019" name="Int. J. Syst. Evol. Microbiol.">
        <title>The Global Catalogue of Microorganisms (GCM) 10K type strain sequencing project: providing services to taxonomists for standard genome sequencing and annotation.</title>
        <authorList>
            <consortium name="The Broad Institute Genomics Platform"/>
            <consortium name="The Broad Institute Genome Sequencing Center for Infectious Disease"/>
            <person name="Wu L."/>
            <person name="Ma J."/>
        </authorList>
    </citation>
    <scope>NUCLEOTIDE SEQUENCE [LARGE SCALE GENOMIC DNA]</scope>
    <source>
        <strain evidence="3 4">CGMCC 1.12237</strain>
    </source>
</reference>